<evidence type="ECO:0000256" key="3">
    <source>
        <dbReference type="SAM" id="Phobius"/>
    </source>
</evidence>
<feature type="domain" description="PNPLA" evidence="4">
    <location>
        <begin position="17"/>
        <end position="186"/>
    </location>
</feature>
<comment type="caution">
    <text evidence="2">Lacks conserved residue(s) required for the propagation of feature annotation.</text>
</comment>
<dbReference type="GO" id="GO:0016042">
    <property type="term" value="P:lipid catabolic process"/>
    <property type="evidence" value="ECO:0007669"/>
    <property type="project" value="UniProtKB-UniRule"/>
</dbReference>
<protein>
    <recommendedName>
        <fullName evidence="4">PNPLA domain-containing protein</fullName>
    </recommendedName>
</protein>
<dbReference type="Gene3D" id="3.40.1090.10">
    <property type="entry name" value="Cytosolic phospholipase A2 catalytic domain"/>
    <property type="match status" value="1"/>
</dbReference>
<dbReference type="SUPFAM" id="SSF52151">
    <property type="entry name" value="FabD/lysophospholipase-like"/>
    <property type="match status" value="1"/>
</dbReference>
<accession>A0ABD1KXA1</accession>
<comment type="caution">
    <text evidence="5">The sequence shown here is derived from an EMBL/GenBank/DDBJ whole genome shotgun (WGS) entry which is preliminary data.</text>
</comment>
<dbReference type="GO" id="GO:0016787">
    <property type="term" value="F:hydrolase activity"/>
    <property type="evidence" value="ECO:0007669"/>
    <property type="project" value="UniProtKB-UniRule"/>
</dbReference>
<keyword evidence="2" id="KW-0442">Lipid degradation</keyword>
<evidence type="ECO:0000313" key="6">
    <source>
        <dbReference type="Proteomes" id="UP001591681"/>
    </source>
</evidence>
<feature type="short sequence motif" description="DGA/G" evidence="2">
    <location>
        <begin position="173"/>
        <end position="175"/>
    </location>
</feature>
<feature type="active site" description="Nucleophile" evidence="2">
    <location>
        <position position="54"/>
    </location>
</feature>
<keyword evidence="6" id="KW-1185">Reference proteome</keyword>
<evidence type="ECO:0000313" key="5">
    <source>
        <dbReference type="EMBL" id="KAL2103793.1"/>
    </source>
</evidence>
<dbReference type="EMBL" id="JBHFQA010000001">
    <property type="protein sequence ID" value="KAL2103793.1"/>
    <property type="molecule type" value="Genomic_DNA"/>
</dbReference>
<dbReference type="InterPro" id="IPR016035">
    <property type="entry name" value="Acyl_Trfase/lysoPLipase"/>
</dbReference>
<keyword evidence="3" id="KW-1133">Transmembrane helix</keyword>
<dbReference type="PANTHER" id="PTHR12406:SF46">
    <property type="entry name" value="PATATIN-LIKE PHOSPHOLIPASE DOMAIN-CONTAINING PROTEIN 2"/>
    <property type="match status" value="1"/>
</dbReference>
<dbReference type="PROSITE" id="PS51635">
    <property type="entry name" value="PNPLA"/>
    <property type="match status" value="1"/>
</dbReference>
<feature type="short sequence motif" description="GXSXG" evidence="2">
    <location>
        <begin position="52"/>
        <end position="56"/>
    </location>
</feature>
<organism evidence="5 6">
    <name type="scientific">Coilia grayii</name>
    <name type="common">Gray's grenadier anchovy</name>
    <dbReference type="NCBI Taxonomy" id="363190"/>
    <lineage>
        <taxon>Eukaryota</taxon>
        <taxon>Metazoa</taxon>
        <taxon>Chordata</taxon>
        <taxon>Craniata</taxon>
        <taxon>Vertebrata</taxon>
        <taxon>Euteleostomi</taxon>
        <taxon>Actinopterygii</taxon>
        <taxon>Neopterygii</taxon>
        <taxon>Teleostei</taxon>
        <taxon>Clupei</taxon>
        <taxon>Clupeiformes</taxon>
        <taxon>Clupeoidei</taxon>
        <taxon>Engraulidae</taxon>
        <taxon>Coilinae</taxon>
        <taxon>Coilia</taxon>
    </lineage>
</organism>
<evidence type="ECO:0000259" key="4">
    <source>
        <dbReference type="PROSITE" id="PS51635"/>
    </source>
</evidence>
<dbReference type="InterPro" id="IPR002641">
    <property type="entry name" value="PNPLA_dom"/>
</dbReference>
<gene>
    <name evidence="5" type="ORF">ACEWY4_000661</name>
</gene>
<evidence type="ECO:0000256" key="1">
    <source>
        <dbReference type="ARBA" id="ARBA00023098"/>
    </source>
</evidence>
<sequence>MYSLCNIKTHEGAPLSISFSGSGFLSTYQLGVSQCFFDNASWITQRASKVYGASAGALVAAAVVCGASMGGVRDDVIEFAKLVREHSFGPLHPAVNVFKWMENTIRRRLPLDSHKLATGRLCISLTRVPDGKNVIVSEFQTEEDLIKVLLCSCFVPMYCGVIPPSYKGVHYVDGGLTDIQPMQTTGHTLTISPFAGEIDICPQHDPSPMCDFVIRGHCFQATMSNLLRVANALYPRDWRVLSEAYAYGYQDAVEYLQQHGIMQQDHNSVGCISLNSLARTREGMFPLPEENDIEEYDDERPVPKATPEDREGFQKLLSLNMLEQVLHLNTPGWIQNVFLYDMSLFGLMGFFSLYFPIRLFTILLISCIVPFWLIFMVTYRLRHWLTFAPMAVFWLWQDLKQIVFFISNFTVSTLKQNFKNRVLPALSLLPALEVRTAYKGPGERRSHGQQGLSVLRVELSTALSHRQTSPGGGDDRRTCTLQFVLES</sequence>
<dbReference type="Pfam" id="PF01734">
    <property type="entry name" value="Patatin"/>
    <property type="match status" value="1"/>
</dbReference>
<name>A0ABD1KXA1_9TELE</name>
<keyword evidence="1 2" id="KW-0443">Lipid metabolism</keyword>
<feature type="transmembrane region" description="Helical" evidence="3">
    <location>
        <begin position="362"/>
        <end position="381"/>
    </location>
</feature>
<keyword evidence="2" id="KW-0378">Hydrolase</keyword>
<evidence type="ECO:0000256" key="2">
    <source>
        <dbReference type="PROSITE-ProRule" id="PRU01161"/>
    </source>
</evidence>
<feature type="active site" description="Proton acceptor" evidence="2">
    <location>
        <position position="173"/>
    </location>
</feature>
<reference evidence="5 6" key="1">
    <citation type="submission" date="2024-09" db="EMBL/GenBank/DDBJ databases">
        <title>A chromosome-level genome assembly of Gray's grenadier anchovy, Coilia grayii.</title>
        <authorList>
            <person name="Fu Z."/>
        </authorList>
    </citation>
    <scope>NUCLEOTIDE SEQUENCE [LARGE SCALE GENOMIC DNA]</scope>
    <source>
        <strain evidence="5">G4</strain>
        <tissue evidence="5">Muscle</tissue>
    </source>
</reference>
<dbReference type="PANTHER" id="PTHR12406">
    <property type="entry name" value="CALCIUM-INDEPENDENT PHOSPHOLIPASE A2 IPLA2 -RELATED"/>
    <property type="match status" value="1"/>
</dbReference>
<dbReference type="Proteomes" id="UP001591681">
    <property type="component" value="Unassembled WGS sequence"/>
</dbReference>
<keyword evidence="3" id="KW-0472">Membrane</keyword>
<dbReference type="AlphaFoldDB" id="A0ABD1KXA1"/>
<keyword evidence="3" id="KW-0812">Transmembrane</keyword>
<proteinExistence type="predicted"/>
<dbReference type="InterPro" id="IPR033562">
    <property type="entry name" value="PLPL"/>
</dbReference>